<comment type="caution">
    <text evidence="14">The sequence shown here is derived from an EMBL/GenBank/DDBJ whole genome shotgun (WGS) entry which is preliminary data.</text>
</comment>
<evidence type="ECO:0000256" key="13">
    <source>
        <dbReference type="RuleBase" id="RU003785"/>
    </source>
</evidence>
<evidence type="ECO:0000256" key="3">
    <source>
        <dbReference type="ARBA" id="ARBA00005842"/>
    </source>
</evidence>
<evidence type="ECO:0000256" key="2">
    <source>
        <dbReference type="ARBA" id="ARBA00003213"/>
    </source>
</evidence>
<evidence type="ECO:0000256" key="10">
    <source>
        <dbReference type="HAMAP-Rule" id="MF_00185"/>
    </source>
</evidence>
<comment type="function">
    <text evidence="2 10 12">Catalyzes the transfer of a dimethylallyl group onto the adenine at position 37 in tRNAs that read codons beginning with uridine, leading to the formation of N6-(dimethylallyl)adenosine (i(6)A).</text>
</comment>
<name>A0A6I4I4C3_9SPHI</name>
<dbReference type="NCBIfam" id="TIGR00174">
    <property type="entry name" value="miaA"/>
    <property type="match status" value="1"/>
</dbReference>
<keyword evidence="5 10" id="KW-0819">tRNA processing</keyword>
<dbReference type="GO" id="GO:0005524">
    <property type="term" value="F:ATP binding"/>
    <property type="evidence" value="ECO:0007669"/>
    <property type="project" value="UniProtKB-UniRule"/>
</dbReference>
<dbReference type="Gene3D" id="3.40.50.300">
    <property type="entry name" value="P-loop containing nucleotide triphosphate hydrolases"/>
    <property type="match status" value="1"/>
</dbReference>
<evidence type="ECO:0000256" key="4">
    <source>
        <dbReference type="ARBA" id="ARBA00022679"/>
    </source>
</evidence>
<evidence type="ECO:0000256" key="8">
    <source>
        <dbReference type="ARBA" id="ARBA00022842"/>
    </source>
</evidence>
<dbReference type="PANTHER" id="PTHR11088">
    <property type="entry name" value="TRNA DIMETHYLALLYLTRANSFERASE"/>
    <property type="match status" value="1"/>
</dbReference>
<gene>
    <name evidence="10 14" type="primary">miaA</name>
    <name evidence="14" type="ORF">GO816_02095</name>
</gene>
<comment type="cofactor">
    <cofactor evidence="1 10">
        <name>Mg(2+)</name>
        <dbReference type="ChEBI" id="CHEBI:18420"/>
    </cofactor>
</comment>
<dbReference type="Pfam" id="PF01715">
    <property type="entry name" value="IPPT"/>
    <property type="match status" value="1"/>
</dbReference>
<comment type="similarity">
    <text evidence="3 10 13">Belongs to the IPP transferase family.</text>
</comment>
<evidence type="ECO:0000256" key="12">
    <source>
        <dbReference type="RuleBase" id="RU003784"/>
    </source>
</evidence>
<comment type="subunit">
    <text evidence="10">Monomer.</text>
</comment>
<dbReference type="GO" id="GO:0052381">
    <property type="term" value="F:tRNA dimethylallyltransferase activity"/>
    <property type="evidence" value="ECO:0007669"/>
    <property type="project" value="UniProtKB-UniRule"/>
</dbReference>
<keyword evidence="8 10" id="KW-0460">Magnesium</keyword>
<dbReference type="EMBL" id="WQLA01000001">
    <property type="protein sequence ID" value="MVN89910.1"/>
    <property type="molecule type" value="Genomic_DNA"/>
</dbReference>
<protein>
    <recommendedName>
        <fullName evidence="10">tRNA dimethylallyltransferase</fullName>
        <ecNumber evidence="10">2.5.1.75</ecNumber>
    </recommendedName>
    <alternativeName>
        <fullName evidence="10">Dimethylallyl diphosphate:tRNA dimethylallyltransferase</fullName>
        <shortName evidence="10">DMAPP:tRNA dimethylallyltransferase</shortName>
        <shortName evidence="10">DMATase</shortName>
    </alternativeName>
    <alternativeName>
        <fullName evidence="10">Isopentenyl-diphosphate:tRNA isopentenyltransferase</fullName>
        <shortName evidence="10">IPP transferase</shortName>
        <shortName evidence="10">IPPT</shortName>
        <shortName evidence="10">IPTase</shortName>
    </alternativeName>
</protein>
<evidence type="ECO:0000313" key="14">
    <source>
        <dbReference type="EMBL" id="MVN89910.1"/>
    </source>
</evidence>
<keyword evidence="6 10" id="KW-0547">Nucleotide-binding</keyword>
<dbReference type="InterPro" id="IPR039657">
    <property type="entry name" value="Dimethylallyltransferase"/>
</dbReference>
<dbReference type="Gene3D" id="1.10.20.140">
    <property type="match status" value="1"/>
</dbReference>
<feature type="region of interest" description="Interaction with substrate tRNA" evidence="10">
    <location>
        <begin position="44"/>
        <end position="47"/>
    </location>
</feature>
<dbReference type="HAMAP" id="MF_00185">
    <property type="entry name" value="IPP_trans"/>
    <property type="match status" value="1"/>
</dbReference>
<dbReference type="InterPro" id="IPR027417">
    <property type="entry name" value="P-loop_NTPase"/>
</dbReference>
<evidence type="ECO:0000256" key="9">
    <source>
        <dbReference type="ARBA" id="ARBA00049563"/>
    </source>
</evidence>
<evidence type="ECO:0000256" key="5">
    <source>
        <dbReference type="ARBA" id="ARBA00022694"/>
    </source>
</evidence>
<feature type="binding site" evidence="10">
    <location>
        <begin position="19"/>
        <end position="26"/>
    </location>
    <ligand>
        <name>ATP</name>
        <dbReference type="ChEBI" id="CHEBI:30616"/>
    </ligand>
</feature>
<keyword evidence="7 10" id="KW-0067">ATP-binding</keyword>
<dbReference type="GO" id="GO:0006400">
    <property type="term" value="P:tRNA modification"/>
    <property type="evidence" value="ECO:0007669"/>
    <property type="project" value="TreeGrafter"/>
</dbReference>
<dbReference type="AlphaFoldDB" id="A0A6I4I4C3"/>
<evidence type="ECO:0000256" key="6">
    <source>
        <dbReference type="ARBA" id="ARBA00022741"/>
    </source>
</evidence>
<evidence type="ECO:0000256" key="7">
    <source>
        <dbReference type="ARBA" id="ARBA00022840"/>
    </source>
</evidence>
<reference evidence="14 15" key="1">
    <citation type="submission" date="2019-12" db="EMBL/GenBank/DDBJ databases">
        <title>Mucilaginibacter sp. HME9299 genome sequencing and assembly.</title>
        <authorList>
            <person name="Kang H."/>
            <person name="Kim H."/>
            <person name="Joh K."/>
        </authorList>
    </citation>
    <scope>NUCLEOTIDE SEQUENCE [LARGE SCALE GENOMIC DNA]</scope>
    <source>
        <strain evidence="14 15">HME9299</strain>
    </source>
</reference>
<keyword evidence="4 10" id="KW-0808">Transferase</keyword>
<evidence type="ECO:0000313" key="15">
    <source>
        <dbReference type="Proteomes" id="UP000434850"/>
    </source>
</evidence>
<accession>A0A6I4I4C3</accession>
<dbReference type="PANTHER" id="PTHR11088:SF60">
    <property type="entry name" value="TRNA DIMETHYLALLYLTRANSFERASE"/>
    <property type="match status" value="1"/>
</dbReference>
<sequence>MYYKSFVLNKSKYLVSIAGPTAVGKTAAAIELAKYYNTEIVSADSRQFYQEMSIGTAKPSAEELAAVPHHFIGSHSIKQNFNVGDFERDGLAKLNELFSYHDVVLMAGGSGLYVKAITDGFDNLPDIDPSVRQSLNETFAQEGIDVLQNRLQQVDPEYFETVDKNNPQRIIRALEVFESTGKPFSSFHKGASKQRKFNIIKIILDLPREELYERINKRVDLMMQTGLLEEVKQLLPYRSLNALNTVGYSEVFDYTDGTTDLNTAFELIKQNTRRFAKRQLTWFRKDKDNKWFHPSDTEGMKTYIDNFIAANG</sequence>
<proteinExistence type="inferred from homology"/>
<dbReference type="InterPro" id="IPR018022">
    <property type="entry name" value="IPT"/>
</dbReference>
<dbReference type="FunFam" id="1.10.20.140:FF:000001">
    <property type="entry name" value="tRNA dimethylallyltransferase"/>
    <property type="match status" value="1"/>
</dbReference>
<keyword evidence="15" id="KW-1185">Reference proteome</keyword>
<dbReference type="EC" id="2.5.1.75" evidence="10"/>
<feature type="site" description="Interaction with substrate tRNA" evidence="10">
    <location>
        <position position="132"/>
    </location>
</feature>
<feature type="site" description="Interaction with substrate tRNA" evidence="10">
    <location>
        <position position="110"/>
    </location>
</feature>
<dbReference type="Proteomes" id="UP000434850">
    <property type="component" value="Unassembled WGS sequence"/>
</dbReference>
<evidence type="ECO:0000256" key="11">
    <source>
        <dbReference type="RuleBase" id="RU003783"/>
    </source>
</evidence>
<comment type="catalytic activity">
    <reaction evidence="9 10 11">
        <text>adenosine(37) in tRNA + dimethylallyl diphosphate = N(6)-dimethylallyladenosine(37) in tRNA + diphosphate</text>
        <dbReference type="Rhea" id="RHEA:26482"/>
        <dbReference type="Rhea" id="RHEA-COMP:10162"/>
        <dbReference type="Rhea" id="RHEA-COMP:10375"/>
        <dbReference type="ChEBI" id="CHEBI:33019"/>
        <dbReference type="ChEBI" id="CHEBI:57623"/>
        <dbReference type="ChEBI" id="CHEBI:74411"/>
        <dbReference type="ChEBI" id="CHEBI:74415"/>
        <dbReference type="EC" id="2.5.1.75"/>
    </reaction>
</comment>
<organism evidence="14 15">
    <name type="scientific">Mucilaginibacter aquatilis</name>
    <dbReference type="NCBI Taxonomy" id="1517760"/>
    <lineage>
        <taxon>Bacteria</taxon>
        <taxon>Pseudomonadati</taxon>
        <taxon>Bacteroidota</taxon>
        <taxon>Sphingobacteriia</taxon>
        <taxon>Sphingobacteriales</taxon>
        <taxon>Sphingobacteriaceae</taxon>
        <taxon>Mucilaginibacter</taxon>
    </lineage>
</organism>
<comment type="caution">
    <text evidence="10">Lacks conserved residue(s) required for the propagation of feature annotation.</text>
</comment>
<dbReference type="SUPFAM" id="SSF52540">
    <property type="entry name" value="P-loop containing nucleoside triphosphate hydrolases"/>
    <property type="match status" value="2"/>
</dbReference>
<evidence type="ECO:0000256" key="1">
    <source>
        <dbReference type="ARBA" id="ARBA00001946"/>
    </source>
</evidence>
<feature type="region of interest" description="Interaction with substrate tRNA" evidence="10">
    <location>
        <begin position="168"/>
        <end position="172"/>
    </location>
</feature>
<feature type="binding site" evidence="10">
    <location>
        <begin position="21"/>
        <end position="26"/>
    </location>
    <ligand>
        <name>substrate</name>
    </ligand>
</feature>